<proteinExistence type="inferred from homology"/>
<dbReference type="Proteomes" id="UP000002051">
    <property type="component" value="Chromosome 2"/>
</dbReference>
<accession>G7IP52</accession>
<dbReference type="InterPro" id="IPR016073">
    <property type="entry name" value="Skp1_comp_POZ"/>
</dbReference>
<keyword evidence="3 4" id="KW-0833">Ubl conjugation pathway</keyword>
<dbReference type="UniPathway" id="UPA00143"/>
<dbReference type="OrthoDB" id="2342932at2759"/>
<dbReference type="InterPro" id="IPR001232">
    <property type="entry name" value="SKP1-like"/>
</dbReference>
<comment type="function">
    <text evidence="4">Involved in ubiquitination and subsequent proteasomal degradation of target proteins. Together with CUL1, RBX1 and a F-box protein, it forms a SCF E3 ubiquitin ligase complex. The functional specificity of this complex depends on the type of F-box protein. In the SCF complex, it serves as an adapter that links the F-box protein to CUL1.</text>
</comment>
<organism evidence="7 10">
    <name type="scientific">Medicago truncatula</name>
    <name type="common">Barrel medic</name>
    <name type="synonym">Medicago tribuloides</name>
    <dbReference type="NCBI Taxonomy" id="3880"/>
    <lineage>
        <taxon>Eukaryota</taxon>
        <taxon>Viridiplantae</taxon>
        <taxon>Streptophyta</taxon>
        <taxon>Embryophyta</taxon>
        <taxon>Tracheophyta</taxon>
        <taxon>Spermatophyta</taxon>
        <taxon>Magnoliopsida</taxon>
        <taxon>eudicotyledons</taxon>
        <taxon>Gunneridae</taxon>
        <taxon>Pentapetalae</taxon>
        <taxon>rosids</taxon>
        <taxon>fabids</taxon>
        <taxon>Fabales</taxon>
        <taxon>Fabaceae</taxon>
        <taxon>Papilionoideae</taxon>
        <taxon>50 kb inversion clade</taxon>
        <taxon>NPAAA clade</taxon>
        <taxon>Hologalegina</taxon>
        <taxon>IRL clade</taxon>
        <taxon>Trifolieae</taxon>
        <taxon>Medicago</taxon>
    </lineage>
</organism>
<evidence type="ECO:0000256" key="1">
    <source>
        <dbReference type="ARBA" id="ARBA00004906"/>
    </source>
</evidence>
<protein>
    <recommendedName>
        <fullName evidence="4">SKP1-like protein</fullName>
    </recommendedName>
</protein>
<evidence type="ECO:0000256" key="2">
    <source>
        <dbReference type="ARBA" id="ARBA00009993"/>
    </source>
</evidence>
<dbReference type="PaxDb" id="3880-AES64137"/>
<comment type="subunit">
    <text evidence="4">Part of a SCF (SKP1-cullin-F-box) protein ligase complex.</text>
</comment>
<dbReference type="InterPro" id="IPR011333">
    <property type="entry name" value="SKP1/BTB/POZ_sf"/>
</dbReference>
<evidence type="ECO:0000259" key="5">
    <source>
        <dbReference type="Pfam" id="PF01466"/>
    </source>
</evidence>
<dbReference type="STRING" id="3880.G7IP52"/>
<dbReference type="GO" id="GO:0009867">
    <property type="term" value="P:jasmonic acid mediated signaling pathway"/>
    <property type="evidence" value="ECO:0007669"/>
    <property type="project" value="UniProtKB-ARBA"/>
</dbReference>
<dbReference type="Gene3D" id="3.30.710.10">
    <property type="entry name" value="Potassium Channel Kv1.1, Chain A"/>
    <property type="match status" value="1"/>
</dbReference>
<evidence type="ECO:0000313" key="10">
    <source>
        <dbReference type="Proteomes" id="UP000002051"/>
    </source>
</evidence>
<dbReference type="PANTHER" id="PTHR11165">
    <property type="entry name" value="SKP1"/>
    <property type="match status" value="1"/>
</dbReference>
<dbReference type="AlphaFoldDB" id="G7IP52"/>
<dbReference type="Gramene" id="rna7946">
    <property type="protein sequence ID" value="RHN72254.1"/>
    <property type="gene ID" value="gene7946"/>
</dbReference>
<dbReference type="HOGENOM" id="CLU_059252_5_0_1"/>
<evidence type="ECO:0000313" key="9">
    <source>
        <dbReference type="EnsemblPlants" id="AES64137"/>
    </source>
</evidence>
<evidence type="ECO:0000259" key="6">
    <source>
        <dbReference type="Pfam" id="PF03931"/>
    </source>
</evidence>
<dbReference type="SMART" id="SM00512">
    <property type="entry name" value="Skp1"/>
    <property type="match status" value="1"/>
</dbReference>
<dbReference type="Pfam" id="PF01466">
    <property type="entry name" value="Skp1"/>
    <property type="match status" value="1"/>
</dbReference>
<accession>A0A0C3UYE8</accession>
<dbReference type="InterPro" id="IPR016072">
    <property type="entry name" value="Skp1_comp_dimer"/>
</dbReference>
<reference evidence="7 10" key="2">
    <citation type="journal article" date="2014" name="BMC Genomics">
        <title>An improved genome release (version Mt4.0) for the model legume Medicago truncatula.</title>
        <authorList>
            <person name="Tang H."/>
            <person name="Krishnakumar V."/>
            <person name="Bidwell S."/>
            <person name="Rosen B."/>
            <person name="Chan A."/>
            <person name="Zhou S."/>
            <person name="Gentzbittel L."/>
            <person name="Childs K.L."/>
            <person name="Yandell M."/>
            <person name="Gundlach H."/>
            <person name="Mayer K.F."/>
            <person name="Schwartz D.C."/>
            <person name="Town C.D."/>
        </authorList>
    </citation>
    <scope>GENOME REANNOTATION</scope>
    <source>
        <strain evidence="9 10">cv. Jemalong A17</strain>
    </source>
</reference>
<evidence type="ECO:0000313" key="7">
    <source>
        <dbReference type="EMBL" id="AES64137.2"/>
    </source>
</evidence>
<dbReference type="eggNOG" id="KOG1724">
    <property type="taxonomic scope" value="Eukaryota"/>
</dbReference>
<dbReference type="Pfam" id="PF03931">
    <property type="entry name" value="Skp1_POZ"/>
    <property type="match status" value="1"/>
</dbReference>
<dbReference type="GO" id="GO:0016301">
    <property type="term" value="F:kinase activity"/>
    <property type="evidence" value="ECO:0007669"/>
    <property type="project" value="UniProtKB-KW"/>
</dbReference>
<reference evidence="8" key="4">
    <citation type="journal article" date="2018" name="Nat. Plants">
        <title>Whole-genome landscape of Medicago truncatula symbiotic genes.</title>
        <authorList>
            <person name="Pecrix Y."/>
            <person name="Gamas P."/>
            <person name="Carrere S."/>
        </authorList>
    </citation>
    <scope>NUCLEOTIDE SEQUENCE</scope>
    <source>
        <tissue evidence="8">Leaves</tissue>
    </source>
</reference>
<dbReference type="InterPro" id="IPR036296">
    <property type="entry name" value="SKP1-like_dim_sf"/>
</dbReference>
<dbReference type="InterPro" id="IPR016897">
    <property type="entry name" value="SKP1"/>
</dbReference>
<keyword evidence="8" id="KW-0808">Transferase</keyword>
<keyword evidence="10" id="KW-1185">Reference proteome</keyword>
<comment type="pathway">
    <text evidence="1 4">Protein modification; protein ubiquitination.</text>
</comment>
<dbReference type="EMBL" id="PSQE01000002">
    <property type="protein sequence ID" value="RHN72254.1"/>
    <property type="molecule type" value="Genomic_DNA"/>
</dbReference>
<dbReference type="Proteomes" id="UP000265566">
    <property type="component" value="Chromosome 2"/>
</dbReference>
<reference evidence="7 10" key="1">
    <citation type="journal article" date="2011" name="Nature">
        <title>The Medicago genome provides insight into the evolution of rhizobial symbioses.</title>
        <authorList>
            <person name="Young N.D."/>
            <person name="Debelle F."/>
            <person name="Oldroyd G.E."/>
            <person name="Geurts R."/>
            <person name="Cannon S.B."/>
            <person name="Udvardi M.K."/>
            <person name="Benedito V.A."/>
            <person name="Mayer K.F."/>
            <person name="Gouzy J."/>
            <person name="Schoof H."/>
            <person name="Van de Peer Y."/>
            <person name="Proost S."/>
            <person name="Cook D.R."/>
            <person name="Meyers B.C."/>
            <person name="Spannagl M."/>
            <person name="Cheung F."/>
            <person name="De Mita S."/>
            <person name="Krishnakumar V."/>
            <person name="Gundlach H."/>
            <person name="Zhou S."/>
            <person name="Mudge J."/>
            <person name="Bharti A.K."/>
            <person name="Murray J.D."/>
            <person name="Naoumkina M.A."/>
            <person name="Rosen B."/>
            <person name="Silverstein K.A."/>
            <person name="Tang H."/>
            <person name="Rombauts S."/>
            <person name="Zhao P.X."/>
            <person name="Zhou P."/>
            <person name="Barbe V."/>
            <person name="Bardou P."/>
            <person name="Bechner M."/>
            <person name="Bellec A."/>
            <person name="Berger A."/>
            <person name="Berges H."/>
            <person name="Bidwell S."/>
            <person name="Bisseling T."/>
            <person name="Choisne N."/>
            <person name="Couloux A."/>
            <person name="Denny R."/>
            <person name="Deshpande S."/>
            <person name="Dai X."/>
            <person name="Doyle J.J."/>
            <person name="Dudez A.M."/>
            <person name="Farmer A.D."/>
            <person name="Fouteau S."/>
            <person name="Franken C."/>
            <person name="Gibelin C."/>
            <person name="Gish J."/>
            <person name="Goldstein S."/>
            <person name="Gonzalez A.J."/>
            <person name="Green P.J."/>
            <person name="Hallab A."/>
            <person name="Hartog M."/>
            <person name="Hua A."/>
            <person name="Humphray S.J."/>
            <person name="Jeong D.H."/>
            <person name="Jing Y."/>
            <person name="Jocker A."/>
            <person name="Kenton S.M."/>
            <person name="Kim D.J."/>
            <person name="Klee K."/>
            <person name="Lai H."/>
            <person name="Lang C."/>
            <person name="Lin S."/>
            <person name="Macmil S.L."/>
            <person name="Magdelenat G."/>
            <person name="Matthews L."/>
            <person name="McCorrison J."/>
            <person name="Monaghan E.L."/>
            <person name="Mun J.H."/>
            <person name="Najar F.Z."/>
            <person name="Nicholson C."/>
            <person name="Noirot C."/>
            <person name="O'Bleness M."/>
            <person name="Paule C.R."/>
            <person name="Poulain J."/>
            <person name="Prion F."/>
            <person name="Qin B."/>
            <person name="Qu C."/>
            <person name="Retzel E.F."/>
            <person name="Riddle C."/>
            <person name="Sallet E."/>
            <person name="Samain S."/>
            <person name="Samson N."/>
            <person name="Sanders I."/>
            <person name="Saurat O."/>
            <person name="Scarpelli C."/>
            <person name="Schiex T."/>
            <person name="Segurens B."/>
            <person name="Severin A.J."/>
            <person name="Sherrier D.J."/>
            <person name="Shi R."/>
            <person name="Sims S."/>
            <person name="Singer S.R."/>
            <person name="Sinharoy S."/>
            <person name="Sterck L."/>
            <person name="Viollet A."/>
            <person name="Wang B.B."/>
            <person name="Wang K."/>
            <person name="Wang M."/>
            <person name="Wang X."/>
            <person name="Warfsmann J."/>
            <person name="Weissenbach J."/>
            <person name="White D.D."/>
            <person name="White J.D."/>
            <person name="Wiley G.B."/>
            <person name="Wincker P."/>
            <person name="Xing Y."/>
            <person name="Yang L."/>
            <person name="Yao Z."/>
            <person name="Ying F."/>
            <person name="Zhai J."/>
            <person name="Zhou L."/>
            <person name="Zuber A."/>
            <person name="Denarie J."/>
            <person name="Dixon R.A."/>
            <person name="May G.D."/>
            <person name="Schwartz D.C."/>
            <person name="Rogers J."/>
            <person name="Quetier F."/>
            <person name="Town C.D."/>
            <person name="Roe B.A."/>
        </authorList>
    </citation>
    <scope>NUCLEOTIDE SEQUENCE [LARGE SCALE GENOMIC DNA]</scope>
    <source>
        <strain evidence="7">A17</strain>
        <strain evidence="9 10">cv. Jemalong A17</strain>
    </source>
</reference>
<dbReference type="SUPFAM" id="SSF54695">
    <property type="entry name" value="POZ domain"/>
    <property type="match status" value="1"/>
</dbReference>
<evidence type="ECO:0000313" key="8">
    <source>
        <dbReference type="EMBL" id="RHN72254.1"/>
    </source>
</evidence>
<keyword evidence="7" id="KW-0436">Ligase</keyword>
<dbReference type="eggNOG" id="KOG1187">
    <property type="taxonomic scope" value="Eukaryota"/>
</dbReference>
<name>G7IP52_MEDTR</name>
<dbReference type="EMBL" id="CM001218">
    <property type="protein sequence ID" value="AES64137.2"/>
    <property type="molecule type" value="Genomic_DNA"/>
</dbReference>
<dbReference type="GO" id="GO:0016874">
    <property type="term" value="F:ligase activity"/>
    <property type="evidence" value="ECO:0007669"/>
    <property type="project" value="UniProtKB-KW"/>
</dbReference>
<dbReference type="KEGG" id="mtr:11443849"/>
<keyword evidence="8" id="KW-0418">Kinase</keyword>
<dbReference type="GO" id="GO:0005634">
    <property type="term" value="C:nucleus"/>
    <property type="evidence" value="ECO:0000318"/>
    <property type="project" value="GO_Central"/>
</dbReference>
<dbReference type="EnsemblPlants" id="AES64137">
    <property type="protein sequence ID" value="AES64137"/>
    <property type="gene ID" value="MTR_2g018980"/>
</dbReference>
<evidence type="ECO:0000256" key="3">
    <source>
        <dbReference type="ARBA" id="ARBA00022786"/>
    </source>
</evidence>
<reference evidence="9" key="3">
    <citation type="submission" date="2015-04" db="UniProtKB">
        <authorList>
            <consortium name="EnsemblPlants"/>
        </authorList>
    </citation>
    <scope>IDENTIFICATION</scope>
    <source>
        <strain evidence="9">cv. Jemalong A17</strain>
    </source>
</reference>
<comment type="similarity">
    <text evidence="2 4">Belongs to the SKP1 family.</text>
</comment>
<dbReference type="SUPFAM" id="SSF81382">
    <property type="entry name" value="Skp1 dimerisation domain-like"/>
    <property type="match status" value="1"/>
</dbReference>
<dbReference type="GO" id="GO:0031146">
    <property type="term" value="P:SCF-dependent proteasomal ubiquitin-dependent protein catabolic process"/>
    <property type="evidence" value="ECO:0000318"/>
    <property type="project" value="GO_Central"/>
</dbReference>
<dbReference type="GO" id="GO:0097602">
    <property type="term" value="F:cullin family protein binding"/>
    <property type="evidence" value="ECO:0000318"/>
    <property type="project" value="GO_Central"/>
</dbReference>
<gene>
    <name evidence="9" type="primary">11443849</name>
    <name evidence="7" type="ordered locus">MTR_2g018980</name>
    <name evidence="8" type="ORF">MtrunA17_Chr2g0285701</name>
</gene>
<dbReference type="PIRSF" id="PIRSF028729">
    <property type="entry name" value="E3_ubiquit_lig_SCF_Skp"/>
    <property type="match status" value="1"/>
</dbReference>
<sequence>MSISLRTADGVVFEATPSLTKNMKTVRTIIEDSDANVSVIPLLNVSSSHINKIVEYQTLSDDDKVKEFSVEDLNNDELKEFLLAVHYLNMESLFEVLTQAVADRIKNKNVVYVRNYFGIENDLTAEEEAAIRFKNSWTFDGAEVEPEEE</sequence>
<feature type="domain" description="SKP1 component POZ" evidence="6">
    <location>
        <begin position="1"/>
        <end position="56"/>
    </location>
</feature>
<feature type="domain" description="SKP1 component dimerisation" evidence="5">
    <location>
        <begin position="92"/>
        <end position="137"/>
    </location>
</feature>
<evidence type="ECO:0000256" key="4">
    <source>
        <dbReference type="PIRNR" id="PIRNR028729"/>
    </source>
</evidence>
<dbReference type="GO" id="GO:0016567">
    <property type="term" value="P:protein ubiquitination"/>
    <property type="evidence" value="ECO:0007669"/>
    <property type="project" value="UniProtKB-UniRule"/>
</dbReference>
<dbReference type="GO" id="GO:0005737">
    <property type="term" value="C:cytoplasm"/>
    <property type="evidence" value="ECO:0000318"/>
    <property type="project" value="GO_Central"/>
</dbReference>